<gene>
    <name evidence="4" type="ORF">H9853_04845</name>
</gene>
<evidence type="ECO:0000313" key="5">
    <source>
        <dbReference type="Proteomes" id="UP000824156"/>
    </source>
</evidence>
<dbReference type="InterPro" id="IPR013105">
    <property type="entry name" value="TPR_2"/>
</dbReference>
<dbReference type="Proteomes" id="UP000824156">
    <property type="component" value="Unassembled WGS sequence"/>
</dbReference>
<dbReference type="PANTHER" id="PTHR14027">
    <property type="entry name" value="RNA POLYMERASE-ASSOCIATED PROTEIN CTR9"/>
    <property type="match status" value="1"/>
</dbReference>
<dbReference type="SUPFAM" id="SSF48452">
    <property type="entry name" value="TPR-like"/>
    <property type="match status" value="1"/>
</dbReference>
<proteinExistence type="predicted"/>
<dbReference type="AlphaFoldDB" id="A0A9D1W897"/>
<dbReference type="Gene3D" id="1.25.40.10">
    <property type="entry name" value="Tetratricopeptide repeat domain"/>
    <property type="match status" value="2"/>
</dbReference>
<dbReference type="PANTHER" id="PTHR14027:SF2">
    <property type="entry name" value="RNA POLYMERASE-ASSOCIATED PROTEIN CTR9 HOMOLOG"/>
    <property type="match status" value="1"/>
</dbReference>
<accession>A0A9D1W897</accession>
<organism evidence="4 5">
    <name type="scientific">Candidatus Sphingobacterium stercoripullorum</name>
    <dbReference type="NCBI Taxonomy" id="2838759"/>
    <lineage>
        <taxon>Bacteria</taxon>
        <taxon>Pseudomonadati</taxon>
        <taxon>Bacteroidota</taxon>
        <taxon>Sphingobacteriia</taxon>
        <taxon>Sphingobacteriales</taxon>
        <taxon>Sphingobacteriaceae</taxon>
        <taxon>Sphingobacterium</taxon>
    </lineage>
</organism>
<reference evidence="4" key="2">
    <citation type="submission" date="2021-04" db="EMBL/GenBank/DDBJ databases">
        <authorList>
            <person name="Gilroy R."/>
        </authorList>
    </citation>
    <scope>NUCLEOTIDE SEQUENCE</scope>
    <source>
        <strain evidence="4">1719</strain>
    </source>
</reference>
<evidence type="ECO:0000256" key="1">
    <source>
        <dbReference type="ARBA" id="ARBA00022737"/>
    </source>
</evidence>
<feature type="repeat" description="TPR" evidence="3">
    <location>
        <begin position="30"/>
        <end position="63"/>
    </location>
</feature>
<dbReference type="InterPro" id="IPR019734">
    <property type="entry name" value="TPR_rpt"/>
</dbReference>
<dbReference type="GO" id="GO:0006368">
    <property type="term" value="P:transcription elongation by RNA polymerase II"/>
    <property type="evidence" value="ECO:0007669"/>
    <property type="project" value="TreeGrafter"/>
</dbReference>
<dbReference type="EMBL" id="DXEZ01000135">
    <property type="protein sequence ID" value="HIX54331.1"/>
    <property type="molecule type" value="Genomic_DNA"/>
</dbReference>
<name>A0A9D1W897_9SPHI</name>
<sequence length="444" mass="50464">VAYNEAPEPDYNKALDYLGQAREKSKDKFPDILVAMGDAYLGLNQNSQAYVSYRDALNIDEDLVKAKVAQAIITRSAQAYDVAIENLEGVAEEYPNYAPVYRELAETYYRSSLNLEHEEYREVNKKAVEYYKQYMSVAGDNSVEAKTRYADFLVYSGNYDELKSVSEELSGMEGVDAKVYRYLGYIAYNDKDYDKALEYLNTLFERLEEERVISRDYLFAGLSNVSVGEKEKGIELLHKAIELQNDDDDLLADISEIAFAKYQDKEIEAAIDLFSIAAGMPESDYYYDANYYTGLGEYNLGSSMLNQGQAQEDGGEIATAKEHLERGVKAFDVVLGSDKEEVISKYKTSSLYYKALSQLGMDNLQEPEEMQGLFVDAFTKLIEQLKDKPIEEGTNAAFLTDANNYLGYYYYVKGDNEKAKSHFDRTLEINPENEFALSIVEYLE</sequence>
<evidence type="ECO:0000313" key="4">
    <source>
        <dbReference type="EMBL" id="HIX54331.1"/>
    </source>
</evidence>
<keyword evidence="1" id="KW-0677">Repeat</keyword>
<evidence type="ECO:0000256" key="2">
    <source>
        <dbReference type="ARBA" id="ARBA00022803"/>
    </source>
</evidence>
<dbReference type="Pfam" id="PF07719">
    <property type="entry name" value="TPR_2"/>
    <property type="match status" value="1"/>
</dbReference>
<dbReference type="SMART" id="SM00028">
    <property type="entry name" value="TPR"/>
    <property type="match status" value="5"/>
</dbReference>
<feature type="repeat" description="TPR" evidence="3">
    <location>
        <begin position="177"/>
        <end position="210"/>
    </location>
</feature>
<reference evidence="4" key="1">
    <citation type="journal article" date="2021" name="PeerJ">
        <title>Extensive microbial diversity within the chicken gut microbiome revealed by metagenomics and culture.</title>
        <authorList>
            <person name="Gilroy R."/>
            <person name="Ravi A."/>
            <person name="Getino M."/>
            <person name="Pursley I."/>
            <person name="Horton D.L."/>
            <person name="Alikhan N.F."/>
            <person name="Baker D."/>
            <person name="Gharbi K."/>
            <person name="Hall N."/>
            <person name="Watson M."/>
            <person name="Adriaenssens E.M."/>
            <person name="Foster-Nyarko E."/>
            <person name="Jarju S."/>
            <person name="Secka A."/>
            <person name="Antonio M."/>
            <person name="Oren A."/>
            <person name="Chaudhuri R.R."/>
            <person name="La Ragione R."/>
            <person name="Hildebrand F."/>
            <person name="Pallen M.J."/>
        </authorList>
    </citation>
    <scope>NUCLEOTIDE SEQUENCE</scope>
    <source>
        <strain evidence="4">1719</strain>
    </source>
</reference>
<keyword evidence="2 3" id="KW-0802">TPR repeat</keyword>
<feature type="non-terminal residue" evidence="4">
    <location>
        <position position="1"/>
    </location>
</feature>
<dbReference type="PROSITE" id="PS50005">
    <property type="entry name" value="TPR"/>
    <property type="match status" value="3"/>
</dbReference>
<comment type="caution">
    <text evidence="4">The sequence shown here is derived from an EMBL/GenBank/DDBJ whole genome shotgun (WGS) entry which is preliminary data.</text>
</comment>
<feature type="repeat" description="TPR" evidence="3">
    <location>
        <begin position="400"/>
        <end position="433"/>
    </location>
</feature>
<dbReference type="InterPro" id="IPR011990">
    <property type="entry name" value="TPR-like_helical_dom_sf"/>
</dbReference>
<dbReference type="Pfam" id="PF13181">
    <property type="entry name" value="TPR_8"/>
    <property type="match status" value="1"/>
</dbReference>
<dbReference type="InterPro" id="IPR031101">
    <property type="entry name" value="Ctr9"/>
</dbReference>
<evidence type="ECO:0000256" key="3">
    <source>
        <dbReference type="PROSITE-ProRule" id="PRU00339"/>
    </source>
</evidence>
<protein>
    <submittedName>
        <fullName evidence="4">Tetratricopeptide repeat protein</fullName>
    </submittedName>
</protein>
<dbReference type="GO" id="GO:0000993">
    <property type="term" value="F:RNA polymerase II complex binding"/>
    <property type="evidence" value="ECO:0007669"/>
    <property type="project" value="TreeGrafter"/>
</dbReference>
<dbReference type="GO" id="GO:0006355">
    <property type="term" value="P:regulation of DNA-templated transcription"/>
    <property type="evidence" value="ECO:0007669"/>
    <property type="project" value="InterPro"/>
</dbReference>